<gene>
    <name evidence="1" type="ORF">EDE15_0073</name>
</gene>
<reference evidence="1 2" key="1">
    <citation type="submission" date="2018-12" db="EMBL/GenBank/DDBJ databases">
        <title>Sequencing of bacterial isolates from soil warming experiment in Harvard Forest, Massachusetts, USA.</title>
        <authorList>
            <person name="Deangelis K."/>
        </authorList>
    </citation>
    <scope>NUCLEOTIDE SEQUENCE [LARGE SCALE GENOMIC DNA]</scope>
    <source>
        <strain evidence="1 2">EB153</strain>
    </source>
</reference>
<evidence type="ECO:0008006" key="3">
    <source>
        <dbReference type="Google" id="ProtNLM"/>
    </source>
</evidence>
<name>A0A428MCJ5_9BACT</name>
<comment type="caution">
    <text evidence="1">The sequence shown here is derived from an EMBL/GenBank/DDBJ whole genome shotgun (WGS) entry which is preliminary data.</text>
</comment>
<dbReference type="InterPro" id="IPR024364">
    <property type="entry name" value="Baseplate_phage_T4-like"/>
</dbReference>
<organism evidence="1 2">
    <name type="scientific">Edaphobacter aggregans</name>
    <dbReference type="NCBI Taxonomy" id="570835"/>
    <lineage>
        <taxon>Bacteria</taxon>
        <taxon>Pseudomonadati</taxon>
        <taxon>Acidobacteriota</taxon>
        <taxon>Terriglobia</taxon>
        <taxon>Terriglobales</taxon>
        <taxon>Acidobacteriaceae</taxon>
        <taxon>Edaphobacter</taxon>
    </lineage>
</organism>
<sequence length="248" mass="27180">MHIPSNSDLIAIWERGAGEHPVDRALTLLSACSPSESREDLARLSIGTRDARLFEIYERLFGPALDAFARCPACNEALEYTLSTHELTAASTSSPSDSPSLTVNDGRISLCLRLPDSLDLRAVSTCTEPELAAKMLVERCIVEANLDGQPVPHADLPLHITDTISSALATADPGAEMLIDLNCTACSHAWQVTLDIERFLWSKISATAKRLLRDVHALASAYGWYEPDILALSTVRRQTYVEMAWPTF</sequence>
<dbReference type="Pfam" id="PF12322">
    <property type="entry name" value="T4_baseplate"/>
    <property type="match status" value="1"/>
</dbReference>
<dbReference type="RefSeq" id="WP_125483461.1">
    <property type="nucleotide sequence ID" value="NZ_RSDW01000001.1"/>
</dbReference>
<keyword evidence="2" id="KW-1185">Reference proteome</keyword>
<proteinExistence type="predicted"/>
<dbReference type="AlphaFoldDB" id="A0A428MCJ5"/>
<dbReference type="OrthoDB" id="283948at2"/>
<dbReference type="EMBL" id="RSDW01000001">
    <property type="protein sequence ID" value="RSL14620.1"/>
    <property type="molecule type" value="Genomic_DNA"/>
</dbReference>
<evidence type="ECO:0000313" key="1">
    <source>
        <dbReference type="EMBL" id="RSL14620.1"/>
    </source>
</evidence>
<accession>A0A428MCJ5</accession>
<dbReference type="Proteomes" id="UP000269669">
    <property type="component" value="Unassembled WGS sequence"/>
</dbReference>
<evidence type="ECO:0000313" key="2">
    <source>
        <dbReference type="Proteomes" id="UP000269669"/>
    </source>
</evidence>
<protein>
    <recommendedName>
        <fullName evidence="3">Phage baseplate protein</fullName>
    </recommendedName>
</protein>